<evidence type="ECO:0000313" key="21">
    <source>
        <dbReference type="Proteomes" id="UP000578343"/>
    </source>
</evidence>
<keyword evidence="12" id="KW-0406">Ion transport</keyword>
<dbReference type="OrthoDB" id="5962384at2759"/>
<keyword evidence="4 17" id="KW-0728">SH3 domain</keyword>
<comment type="similarity">
    <text evidence="2">Belongs to the calcium channel beta subunit family.</text>
</comment>
<dbReference type="SUPFAM" id="SSF50044">
    <property type="entry name" value="SH3-domain"/>
    <property type="match status" value="1"/>
</dbReference>
<feature type="non-terminal residue" evidence="20">
    <location>
        <position position="287"/>
    </location>
</feature>
<feature type="region of interest" description="Disordered" evidence="18">
    <location>
        <begin position="1"/>
        <end position="26"/>
    </location>
</feature>
<evidence type="ECO:0000256" key="4">
    <source>
        <dbReference type="ARBA" id="ARBA00022443"/>
    </source>
</evidence>
<comment type="caution">
    <text evidence="20">The sequence shown here is derived from an EMBL/GenBank/DDBJ whole genome shotgun (WGS) entry which is preliminary data.</text>
</comment>
<feature type="region of interest" description="Disordered" evidence="18">
    <location>
        <begin position="119"/>
        <end position="198"/>
    </location>
</feature>
<dbReference type="Proteomes" id="UP000578343">
    <property type="component" value="Unassembled WGS sequence"/>
</dbReference>
<evidence type="ECO:0000256" key="2">
    <source>
        <dbReference type="ARBA" id="ARBA00010836"/>
    </source>
</evidence>
<keyword evidence="21" id="KW-1185">Reference proteome</keyword>
<dbReference type="GO" id="GO:0005245">
    <property type="term" value="F:voltage-gated calcium channel activity"/>
    <property type="evidence" value="ECO:0007669"/>
    <property type="project" value="InterPro"/>
</dbReference>
<keyword evidence="8" id="KW-0109">Calcium transport</keyword>
<evidence type="ECO:0000256" key="8">
    <source>
        <dbReference type="ARBA" id="ARBA00022568"/>
    </source>
</evidence>
<evidence type="ECO:0000256" key="10">
    <source>
        <dbReference type="ARBA" id="ARBA00022837"/>
    </source>
</evidence>
<evidence type="ECO:0000256" key="17">
    <source>
        <dbReference type="PROSITE-ProRule" id="PRU00192"/>
    </source>
</evidence>
<dbReference type="InterPro" id="IPR027417">
    <property type="entry name" value="P-loop_NTPase"/>
</dbReference>
<feature type="domain" description="SH3" evidence="19">
    <location>
        <begin position="44"/>
        <end position="113"/>
    </location>
</feature>
<evidence type="ECO:0000256" key="12">
    <source>
        <dbReference type="ARBA" id="ARBA00023065"/>
    </source>
</evidence>
<sequence>QGSAESYTSRPSDSDVSLEEDREALRKEAERQAMAQLEKAKTKPVAFAVRTNVGYNPSAGDEVPVQGMAICFEPKDFLHIKEKYNNDWWIGRLVKEGCEVGFIPSPVKLENMRLLQEQKMRQNRLSSSKSGDNSSSSLGDVVTGTRRPTPPASGALDMPSFAFDPDELEEEEATDTQRSPKSSVSSVTTPPAHTKRIPFFRKAEHVPPYDVVPSMRPIILVGPSLKGYEVTDMMQKALFDFLKHRFDGRISITRVTADISLAKRSVLNNPSKHTIIERSSTRSSLGK</sequence>
<evidence type="ECO:0000256" key="3">
    <source>
        <dbReference type="ARBA" id="ARBA00019007"/>
    </source>
</evidence>
<dbReference type="Gene3D" id="2.30.30.40">
    <property type="entry name" value="SH3 Domains"/>
    <property type="match status" value="1"/>
</dbReference>
<evidence type="ECO:0000256" key="16">
    <source>
        <dbReference type="ARBA" id="ARBA00045982"/>
    </source>
</evidence>
<keyword evidence="5" id="KW-0813">Transport</keyword>
<keyword evidence="14" id="KW-0407">Ion channel</keyword>
<dbReference type="InterPro" id="IPR008145">
    <property type="entry name" value="GK/Ca_channel_bsu"/>
</dbReference>
<feature type="non-terminal residue" evidence="20">
    <location>
        <position position="1"/>
    </location>
</feature>
<keyword evidence="6" id="KW-1003">Cell membrane</keyword>
<evidence type="ECO:0000259" key="19">
    <source>
        <dbReference type="PROSITE" id="PS50002"/>
    </source>
</evidence>
<dbReference type="PRINTS" id="PR01627">
    <property type="entry name" value="LCACHANNELB1"/>
</dbReference>
<evidence type="ECO:0000256" key="6">
    <source>
        <dbReference type="ARBA" id="ARBA00022475"/>
    </source>
</evidence>
<evidence type="ECO:0000256" key="5">
    <source>
        <dbReference type="ARBA" id="ARBA00022448"/>
    </source>
</evidence>
<evidence type="ECO:0000256" key="18">
    <source>
        <dbReference type="SAM" id="MobiDB-lite"/>
    </source>
</evidence>
<dbReference type="PANTHER" id="PTHR11824">
    <property type="entry name" value="VOLTAGE-DEPENDENT CALCIUM CHANNEL BETA SUBUNIT"/>
    <property type="match status" value="1"/>
</dbReference>
<dbReference type="AlphaFoldDB" id="A0A7K9EGI8"/>
<keyword evidence="11" id="KW-0851">Voltage-gated channel</keyword>
<reference evidence="20 21" key="1">
    <citation type="submission" date="2019-09" db="EMBL/GenBank/DDBJ databases">
        <title>Bird 10,000 Genomes (B10K) Project - Family phase.</title>
        <authorList>
            <person name="Zhang G."/>
        </authorList>
    </citation>
    <scope>NUCLEOTIDE SEQUENCE [LARGE SCALE GENOMIC DNA]</scope>
    <source>
        <strain evidence="20">B10K-DU-001-21</strain>
        <tissue evidence="20">Muscle</tissue>
    </source>
</reference>
<dbReference type="GO" id="GO:0042383">
    <property type="term" value="C:sarcolemma"/>
    <property type="evidence" value="ECO:0007669"/>
    <property type="project" value="UniProtKB-SubCell"/>
</dbReference>
<evidence type="ECO:0000256" key="11">
    <source>
        <dbReference type="ARBA" id="ARBA00022882"/>
    </source>
</evidence>
<evidence type="ECO:0000256" key="7">
    <source>
        <dbReference type="ARBA" id="ARBA00022553"/>
    </source>
</evidence>
<dbReference type="InterPro" id="IPR036028">
    <property type="entry name" value="SH3-like_dom_sf"/>
</dbReference>
<dbReference type="SUPFAM" id="SSF52540">
    <property type="entry name" value="P-loop containing nucleoside triphosphate hydrolases"/>
    <property type="match status" value="1"/>
</dbReference>
<keyword evidence="9" id="KW-0107">Calcium channel</keyword>
<dbReference type="InterPro" id="IPR001452">
    <property type="entry name" value="SH3_domain"/>
</dbReference>
<evidence type="ECO:0000256" key="13">
    <source>
        <dbReference type="ARBA" id="ARBA00023136"/>
    </source>
</evidence>
<evidence type="ECO:0000313" key="20">
    <source>
        <dbReference type="EMBL" id="NXG75719.1"/>
    </source>
</evidence>
<dbReference type="GO" id="GO:0005891">
    <property type="term" value="C:voltage-gated calcium channel complex"/>
    <property type="evidence" value="ECO:0007669"/>
    <property type="project" value="InterPro"/>
</dbReference>
<keyword evidence="13" id="KW-0472">Membrane</keyword>
<evidence type="ECO:0000256" key="15">
    <source>
        <dbReference type="ARBA" id="ARBA00030525"/>
    </source>
</evidence>
<organism evidence="20 21">
    <name type="scientific">Baryphthengus martii</name>
    <name type="common">Rufous motmot</name>
    <dbReference type="NCBI Taxonomy" id="176943"/>
    <lineage>
        <taxon>Eukaryota</taxon>
        <taxon>Metazoa</taxon>
        <taxon>Chordata</taxon>
        <taxon>Craniata</taxon>
        <taxon>Vertebrata</taxon>
        <taxon>Euteleostomi</taxon>
        <taxon>Archelosauria</taxon>
        <taxon>Archosauria</taxon>
        <taxon>Dinosauria</taxon>
        <taxon>Saurischia</taxon>
        <taxon>Theropoda</taxon>
        <taxon>Coelurosauria</taxon>
        <taxon>Aves</taxon>
        <taxon>Neognathae</taxon>
        <taxon>Neoaves</taxon>
        <taxon>Telluraves</taxon>
        <taxon>Coraciimorphae</taxon>
        <taxon>Coraciiformes</taxon>
        <taxon>Momotidae</taxon>
        <taxon>Baryphthengus</taxon>
    </lineage>
</organism>
<dbReference type="PROSITE" id="PS50002">
    <property type="entry name" value="SH3"/>
    <property type="match status" value="1"/>
</dbReference>
<evidence type="ECO:0000256" key="14">
    <source>
        <dbReference type="ARBA" id="ARBA00023303"/>
    </source>
</evidence>
<dbReference type="Pfam" id="PF00625">
    <property type="entry name" value="Guanylate_kin"/>
    <property type="match status" value="1"/>
</dbReference>
<comment type="function">
    <text evidence="16">Regulatory subunit of L-type calcium channels. Regulates the activity of L-type calcium channels that contain CACNA1A as pore-forming subunit. Regulates the activity of L-type calcium channels that contain CACNA1C as pore-forming subunit and increases the presence of the channel complex at the cell membrane. Required for functional expression L-type calcium channels that contain CACNA1D as pore-forming subunit. Regulates the activity of L-type calcium channels that contain CACNA1B as pore-forming subunit.</text>
</comment>
<dbReference type="PRINTS" id="PR01626">
    <property type="entry name" value="LCACHANNELB"/>
</dbReference>
<dbReference type="InterPro" id="IPR046937">
    <property type="entry name" value="CAB1-4_N_A-dom"/>
</dbReference>
<name>A0A7K9EGI8_BARMA</name>
<keyword evidence="7" id="KW-0597">Phosphoprotein</keyword>
<keyword evidence="10" id="KW-0106">Calcium</keyword>
<evidence type="ECO:0000256" key="9">
    <source>
        <dbReference type="ARBA" id="ARBA00022673"/>
    </source>
</evidence>
<dbReference type="InterPro" id="IPR000584">
    <property type="entry name" value="VDCC_L_bsu"/>
</dbReference>
<proteinExistence type="inferred from homology"/>
<dbReference type="Pfam" id="PF12052">
    <property type="entry name" value="VGCC_beta4Aa_N"/>
    <property type="match status" value="1"/>
</dbReference>
<feature type="compositionally biased region" description="Low complexity" evidence="18">
    <location>
        <begin position="126"/>
        <end position="137"/>
    </location>
</feature>
<dbReference type="EMBL" id="VWZK01013521">
    <property type="protein sequence ID" value="NXG75719.1"/>
    <property type="molecule type" value="Genomic_DNA"/>
</dbReference>
<feature type="compositionally biased region" description="Low complexity" evidence="18">
    <location>
        <begin position="179"/>
        <end position="191"/>
    </location>
</feature>
<evidence type="ECO:0000256" key="1">
    <source>
        <dbReference type="ARBA" id="ARBA00004278"/>
    </source>
</evidence>
<accession>A0A7K9EGI8</accession>
<dbReference type="Gene3D" id="3.40.50.300">
    <property type="entry name" value="P-loop containing nucleotide triphosphate hydrolases"/>
    <property type="match status" value="1"/>
</dbReference>
<comment type="subcellular location">
    <subcellularLocation>
        <location evidence="1">Cell membrane</location>
        <location evidence="1">Sarcolemma</location>
        <topology evidence="1">Peripheral membrane protein</topology>
        <orientation evidence="1">Cytoplasmic side</orientation>
    </subcellularLocation>
</comment>
<feature type="compositionally biased region" description="Polar residues" evidence="18">
    <location>
        <begin position="1"/>
        <end position="15"/>
    </location>
</feature>
<dbReference type="InterPro" id="IPR005443">
    <property type="entry name" value="VDCC_L_b1su"/>
</dbReference>
<protein>
    <recommendedName>
        <fullName evidence="3">Voltage-dependent L-type calcium channel subunit beta-1</fullName>
    </recommendedName>
    <alternativeName>
        <fullName evidence="15">Calcium channel voltage-dependent subunit beta 1</fullName>
    </alternativeName>
</protein>
<gene>
    <name evidence="20" type="primary">Cacnb1</name>
    <name evidence="20" type="ORF">BARMAR_R07796</name>
</gene>
<feature type="compositionally biased region" description="Acidic residues" evidence="18">
    <location>
        <begin position="164"/>
        <end position="174"/>
    </location>
</feature>